<dbReference type="Proteomes" id="UP000474565">
    <property type="component" value="Unassembled WGS sequence"/>
</dbReference>
<gene>
    <name evidence="1" type="ORF">GTP44_23990</name>
</gene>
<proteinExistence type="predicted"/>
<dbReference type="AlphaFoldDB" id="A0A6L8MSH0"/>
<dbReference type="EMBL" id="WWCP01000045">
    <property type="protein sequence ID" value="MYM84995.1"/>
    <property type="molecule type" value="Genomic_DNA"/>
</dbReference>
<comment type="caution">
    <text evidence="1">The sequence shown here is derived from an EMBL/GenBank/DDBJ whole genome shotgun (WGS) entry which is preliminary data.</text>
</comment>
<reference evidence="1 2" key="1">
    <citation type="submission" date="2019-12" db="EMBL/GenBank/DDBJ databases">
        <title>Novel species isolated from a subtropical stream in China.</title>
        <authorList>
            <person name="Lu H."/>
        </authorList>
    </citation>
    <scope>NUCLEOTIDE SEQUENCE [LARGE SCALE GENOMIC DNA]</scope>
    <source>
        <strain evidence="1 2">FT50W</strain>
    </source>
</reference>
<protein>
    <submittedName>
        <fullName evidence="1">DUF2946 domain-containing protein</fullName>
    </submittedName>
</protein>
<dbReference type="InterPro" id="IPR021333">
    <property type="entry name" value="DUF2946"/>
</dbReference>
<organism evidence="1 2">
    <name type="scientific">Duganella lactea</name>
    <dbReference type="NCBI Taxonomy" id="2692173"/>
    <lineage>
        <taxon>Bacteria</taxon>
        <taxon>Pseudomonadati</taxon>
        <taxon>Pseudomonadota</taxon>
        <taxon>Betaproteobacteria</taxon>
        <taxon>Burkholderiales</taxon>
        <taxon>Oxalobacteraceae</taxon>
        <taxon>Telluria group</taxon>
        <taxon>Duganella</taxon>
    </lineage>
</organism>
<dbReference type="Pfam" id="PF11162">
    <property type="entry name" value="DUF2946"/>
    <property type="match status" value="1"/>
</dbReference>
<sequence length="129" mass="13631">MIRTAKRRTLHIWIAILAILFSAIAPTISHSLAGESASVLTLEICTVNGYKVVNATDSDSGTAPAKAKHGMEHCAFCTTHGSTFALTSSSSIVFAIDSGRDLYPPLFFAAPHSLHAWSAANPRAPPILA</sequence>
<evidence type="ECO:0000313" key="1">
    <source>
        <dbReference type="EMBL" id="MYM84995.1"/>
    </source>
</evidence>
<name>A0A6L8MSH0_9BURK</name>
<accession>A0A6L8MSH0</accession>
<evidence type="ECO:0000313" key="2">
    <source>
        <dbReference type="Proteomes" id="UP000474565"/>
    </source>
</evidence>